<dbReference type="EMBL" id="CM043777">
    <property type="protein sequence ID" value="KAI4838363.1"/>
    <property type="molecule type" value="Genomic_DNA"/>
</dbReference>
<keyword evidence="2" id="KW-1185">Reference proteome</keyword>
<gene>
    <name evidence="1" type="ORF">MKS88_002841</name>
</gene>
<evidence type="ECO:0000313" key="2">
    <source>
        <dbReference type="Proteomes" id="UP001056978"/>
    </source>
</evidence>
<evidence type="ECO:0000313" key="1">
    <source>
        <dbReference type="EMBL" id="KAI4838363.1"/>
    </source>
</evidence>
<dbReference type="Proteomes" id="UP001056978">
    <property type="component" value="Chromosome 9"/>
</dbReference>
<protein>
    <submittedName>
        <fullName evidence="1">Uncharacterized protein</fullName>
    </submittedName>
</protein>
<organism evidence="1 2">
    <name type="scientific">Plasmodium brasilianum</name>
    <dbReference type="NCBI Taxonomy" id="5824"/>
    <lineage>
        <taxon>Eukaryota</taxon>
        <taxon>Sar</taxon>
        <taxon>Alveolata</taxon>
        <taxon>Apicomplexa</taxon>
        <taxon>Aconoidasida</taxon>
        <taxon>Haemosporida</taxon>
        <taxon>Plasmodiidae</taxon>
        <taxon>Plasmodium</taxon>
        <taxon>Plasmodium (Plasmodium)</taxon>
    </lineage>
</organism>
<comment type="caution">
    <text evidence="1">The sequence shown here is derived from an EMBL/GenBank/DDBJ whole genome shotgun (WGS) entry which is preliminary data.</text>
</comment>
<sequence>MNDKNDVEISNSDYVNSPTLKDSNLKESYQTNEFVNNIDSMNSNKNLISEDIDVNDKAISSNTDNGKSTSFFSKCFNKIVNLNKAASMGSSNMNIAKMNDGENARGYDENSIKMDNSEMEKINEDSAALYNSSDFFTNDKNNKEETKNLSMMSNNDYKNETENLSMSNNNNYKEGTENLSMMSNNNYKEGTENLSMVSNNNYKEGTENLSMVSNNNYKEGTENLSMVSNNNYKEGTENLSMVSNNNYKEGTENLSMVSNNNYKEGTENLSMVSNNNYKEGTENLSMVSNNNYKEGTENLSMVSNNNYKDGTENLSLMSNNNNISSNCNSNSIGFGMFLNSMSKDGLFQDFNFGEMITGMSNFHKNETELNISRGEIYLNECEFVFTTHVLLNSGFRFQAIEDVKKKKRREFFKLEELTIDTKRTKSDSINKIVDSKKEEKSEMDTIGIHVESIKNDGMNYGKSEELIEKEKKIEGKMEANKENGEKGEYCKNGEYGKNMEGKMSQDEKERIEMCDEILMELKNSFYEQILNIENNFKNLDNKIENNNCFSFHCIMEKLKNRKYDNVLLIYNDLYLYLNNLLFLSKPSSYIWMKLHELSSQISNTILNIQQKKEKRFNEGNHLLHTDEIEKKENKKQVTTGEETIEESINEEEKLAFQLLLGKLHQDIHFELFRKFKNKAVWKTLEGGEIELDDKLTKADVFRDMYNWCKLQLELKSKRSDISESESDSSKDSY</sequence>
<name>A0ACB9YAG7_PLABR</name>
<reference evidence="1" key="1">
    <citation type="submission" date="2022-06" db="EMBL/GenBank/DDBJ databases">
        <title>The First Complete Genome of the Simian Malaria Parasite Plasmodium brasilianum.</title>
        <authorList>
            <person name="Bajic M."/>
            <person name="Ravishankar S."/>
        </authorList>
    </citation>
    <scope>NUCLEOTIDE SEQUENCE</scope>
    <source>
        <strain evidence="1">Bolivian I</strain>
    </source>
</reference>
<proteinExistence type="predicted"/>
<accession>A0ACB9YAG7</accession>